<name>A0A438GZB9_VITVI</name>
<proteinExistence type="inferred from homology"/>
<keyword evidence="4 10" id="KW-0812">Transmembrane</keyword>
<reference evidence="12 13" key="1">
    <citation type="journal article" date="2018" name="PLoS Genet.">
        <title>Population sequencing reveals clonal diversity and ancestral inbreeding in the grapevine cultivar Chardonnay.</title>
        <authorList>
            <person name="Roach M.J."/>
            <person name="Johnson D.L."/>
            <person name="Bohlmann J."/>
            <person name="van Vuuren H.J."/>
            <person name="Jones S.J."/>
            <person name="Pretorius I.S."/>
            <person name="Schmidt S.A."/>
            <person name="Borneman A.R."/>
        </authorList>
    </citation>
    <scope>NUCLEOTIDE SEQUENCE [LARGE SCALE GENOMIC DNA]</scope>
    <source>
        <strain evidence="13">cv. Chardonnay</strain>
        <tissue evidence="12">Leaf</tissue>
    </source>
</reference>
<feature type="domain" description="ABC transporter" evidence="11">
    <location>
        <begin position="190"/>
        <end position="463"/>
    </location>
</feature>
<keyword evidence="7" id="KW-0067">ATP-binding</keyword>
<sequence length="1441" mass="162954">MGKELRNGVGRWGCRLLWESAEKRKKIWNLEGSSFQVAMATADIYRASGSLRRNGSSIWRSSGADIFSRSSRDEDDEEALKWAALEKLPTYNRLRRGLLMGSEGEASEIDIHNLGFQEKKNLVERLVKVAEEDNEKFLLKLKNRIDRVGIDVPEIEVRFEHLTIDAEAFVGSRALPSFHNFIFSKLEGILNAVRILPSKKRKFTILNDVSGTIKPRRLTLLLGPPSSGKTTLLLALAGKLDPNLKVMGRVTYNGHGMNEFVPQRTAAYISQHDTHIGEMTVRETLAFSARCQGVGDRYDMLAELSRREKAANIKPDPDLDVFMKAAATEGQKENVVTDYTLKILGLDICADTMVGDEMIRGISGGQRKRVTTGEMLVGPSKALFMDEISTGLDSSTTYQIINSLKQTIHILNGTAVISLLQPAPETYNLFDDIILLSDSQIVYQGPREDVVEFFESMGFKCPARKGVADFLQEVTSRKDQAQYWARKDAPYSFVTVKEFAEAFQSFHIGRKVADELASPFDRAKSHPAALTTKKYGVRKKELLDANMSREYLLMKRNSFVYIFKLTQVNDGNIYTGALFFTVVMIMFNGMAELAMAIAKLPVFYKQRDLLFYPAWAYALPTWVLRIPITFVEVGVWVFITYYVIGFDPNVERLFRQYLLLLLVNQMASGLFRFIAAAGRNMIVANTFGAFALLMLLALGGFILSYDNVKKWWIWGYWSSPLMYAQNAIVVNEFLGKSWSKNVTDSTESLGVTVLKSRGFFTDAHWYWIGAGALLGFIFVFNIFYTLCLNYLNPFEKPQAVITEESDNAKTATTERGEQMVEAIAEANHNKKKGMVLPFQPHSITFDDIRYSVDMPEEMKSQGALEDRLELLKGVSGAFRPGVLTALMGVSGAGKTTLMDVLAGRKTGGYIEGNITISGYPKKQQTFARISGYCEQNDIHSPHVTVHESLLYSAWLRLPSDVNSETRKMFIEEVMELVELTPLRDALVGLPGVNGLSTEQRKRLTIAVELVANPSIIFMDEPTSGLDARAAAIVMRTVRNTVDTGRTVVCTIHQPSIDIFEAFDELLLMKRGGQEIYVGPLGRHSSHLINYFEGIEGVSKIKDSYNPATWMLEVTTGAQEGTLGVDFTEIYKNSDLYRRNKDLIKELSQPAPGTKDLYFATQYSQPFFTQFLACLWKQRWSYWRNPPYTAVRFLFTTFIALMFGTMFWDLGTERTRQQDLLNAMGSMYAAVLFLGVQNAQSVQPVVVVERTVFYRERAAGMYSALPYAFGQALVEIPYVFAQAVVYGVIVYAMIGFEWTAAKFFWYLFFMFFTLLYFTFYGMMAVAATPNQHIASIVAAAFYGLWNLFSGFIVPRNRIPVWWRWYYWICPVAWTLYGLVTSQFGDIQDTLLDKNQTVEQFLDDYFGFKHDFLGVVAAVVVGFVVLFLFIFAYAIKAFNFQRR</sequence>
<feature type="transmembrane region" description="Helical" evidence="10">
    <location>
        <begin position="1410"/>
        <end position="1433"/>
    </location>
</feature>
<feature type="transmembrane region" description="Helical" evidence="10">
    <location>
        <begin position="622"/>
        <end position="644"/>
    </location>
</feature>
<dbReference type="InterPro" id="IPR013525">
    <property type="entry name" value="ABC2_TM"/>
</dbReference>
<dbReference type="Gene3D" id="3.40.50.300">
    <property type="entry name" value="P-loop containing nucleotide triphosphate hydrolases"/>
    <property type="match status" value="2"/>
</dbReference>
<protein>
    <submittedName>
        <fullName evidence="12">Pleiotropic drug resistance protein 1</fullName>
    </submittedName>
</protein>
<keyword evidence="6" id="KW-0547">Nucleotide-binding</keyword>
<gene>
    <name evidence="12" type="primary">PDR1_16</name>
    <name evidence="12" type="ORF">CK203_042945</name>
</gene>
<evidence type="ECO:0000256" key="3">
    <source>
        <dbReference type="ARBA" id="ARBA00022448"/>
    </source>
</evidence>
<feature type="transmembrane region" description="Helical" evidence="10">
    <location>
        <begin position="1302"/>
        <end position="1326"/>
    </location>
</feature>
<dbReference type="CDD" id="cd03233">
    <property type="entry name" value="ABCG_PDR_domain1"/>
    <property type="match status" value="1"/>
</dbReference>
<feature type="transmembrane region" description="Helical" evidence="10">
    <location>
        <begin position="1189"/>
        <end position="1207"/>
    </location>
</feature>
<dbReference type="FunFam" id="3.40.50.300:FF:000059">
    <property type="entry name" value="ABC transporter G family member 40"/>
    <property type="match status" value="1"/>
</dbReference>
<dbReference type="Proteomes" id="UP000288805">
    <property type="component" value="Unassembled WGS sequence"/>
</dbReference>
<dbReference type="GO" id="GO:0005524">
    <property type="term" value="F:ATP binding"/>
    <property type="evidence" value="ECO:0007669"/>
    <property type="project" value="UniProtKB-KW"/>
</dbReference>
<dbReference type="InterPro" id="IPR027417">
    <property type="entry name" value="P-loop_NTPase"/>
</dbReference>
<comment type="subcellular location">
    <subcellularLocation>
        <location evidence="1">Membrane</location>
        <topology evidence="1">Multi-pass membrane protein</topology>
    </subcellularLocation>
</comment>
<dbReference type="Pfam" id="PF00005">
    <property type="entry name" value="ABC_tran"/>
    <property type="match status" value="2"/>
</dbReference>
<feature type="transmembrane region" description="Helical" evidence="10">
    <location>
        <begin position="765"/>
        <end position="786"/>
    </location>
</feature>
<evidence type="ECO:0000256" key="5">
    <source>
        <dbReference type="ARBA" id="ARBA00022737"/>
    </source>
</evidence>
<dbReference type="GO" id="GO:0016887">
    <property type="term" value="F:ATP hydrolysis activity"/>
    <property type="evidence" value="ECO:0007669"/>
    <property type="project" value="InterPro"/>
</dbReference>
<keyword evidence="8 10" id="KW-1133">Transmembrane helix</keyword>
<dbReference type="Pfam" id="PF01061">
    <property type="entry name" value="ABC2_membrane"/>
    <property type="match status" value="2"/>
</dbReference>
<evidence type="ECO:0000256" key="10">
    <source>
        <dbReference type="SAM" id="Phobius"/>
    </source>
</evidence>
<dbReference type="PROSITE" id="PS50893">
    <property type="entry name" value="ABC_TRANSPORTER_2"/>
    <property type="match status" value="2"/>
</dbReference>
<feature type="transmembrane region" description="Helical" evidence="10">
    <location>
        <begin position="682"/>
        <end position="705"/>
    </location>
</feature>
<dbReference type="PANTHER" id="PTHR48040:SF20">
    <property type="entry name" value="PLEIOTROPIC DRUG RESISTANCE PROTEIN 1"/>
    <property type="match status" value="1"/>
</dbReference>
<feature type="transmembrane region" description="Helical" evidence="10">
    <location>
        <begin position="573"/>
        <end position="602"/>
    </location>
</feature>
<dbReference type="GO" id="GO:0016020">
    <property type="term" value="C:membrane"/>
    <property type="evidence" value="ECO:0007669"/>
    <property type="project" value="UniProtKB-SubCell"/>
</dbReference>
<dbReference type="FunFam" id="3.40.50.300:FF:000179">
    <property type="entry name" value="ABC transporter G family member 34"/>
    <property type="match status" value="1"/>
</dbReference>
<evidence type="ECO:0000256" key="7">
    <source>
        <dbReference type="ARBA" id="ARBA00022840"/>
    </source>
</evidence>
<organism evidence="12 13">
    <name type="scientific">Vitis vinifera</name>
    <name type="common">Grape</name>
    <dbReference type="NCBI Taxonomy" id="29760"/>
    <lineage>
        <taxon>Eukaryota</taxon>
        <taxon>Viridiplantae</taxon>
        <taxon>Streptophyta</taxon>
        <taxon>Embryophyta</taxon>
        <taxon>Tracheophyta</taxon>
        <taxon>Spermatophyta</taxon>
        <taxon>Magnoliopsida</taxon>
        <taxon>eudicotyledons</taxon>
        <taxon>Gunneridae</taxon>
        <taxon>Pentapetalae</taxon>
        <taxon>rosids</taxon>
        <taxon>Vitales</taxon>
        <taxon>Vitaceae</taxon>
        <taxon>Viteae</taxon>
        <taxon>Vitis</taxon>
    </lineage>
</organism>
<dbReference type="Pfam" id="PF08370">
    <property type="entry name" value="PDR_assoc"/>
    <property type="match status" value="1"/>
</dbReference>
<dbReference type="InterPro" id="IPR034003">
    <property type="entry name" value="ABCG_PDR_2"/>
</dbReference>
<evidence type="ECO:0000256" key="1">
    <source>
        <dbReference type="ARBA" id="ARBA00004141"/>
    </source>
</evidence>
<comment type="similarity">
    <text evidence="2">Belongs to the ABC transporter superfamily. ABCG family. PDR (TC 3.A.1.205) subfamily.</text>
</comment>
<dbReference type="InterPro" id="IPR003439">
    <property type="entry name" value="ABC_transporter-like_ATP-bd"/>
</dbReference>
<feature type="domain" description="ABC transporter" evidence="11">
    <location>
        <begin position="843"/>
        <end position="1095"/>
    </location>
</feature>
<keyword evidence="5" id="KW-0677">Repeat</keyword>
<dbReference type="PANTHER" id="PTHR48040">
    <property type="entry name" value="PLEIOTROPIC DRUG RESISTANCE PROTEIN 1-LIKE ISOFORM X1"/>
    <property type="match status" value="1"/>
</dbReference>
<dbReference type="SMART" id="SM00382">
    <property type="entry name" value="AAA"/>
    <property type="match status" value="2"/>
</dbReference>
<dbReference type="GO" id="GO:0140359">
    <property type="term" value="F:ABC-type transporter activity"/>
    <property type="evidence" value="ECO:0007669"/>
    <property type="project" value="InterPro"/>
</dbReference>
<dbReference type="SUPFAM" id="SSF52540">
    <property type="entry name" value="P-loop containing nucleoside triphosphate hydrolases"/>
    <property type="match status" value="2"/>
</dbReference>
<dbReference type="InterPro" id="IPR034001">
    <property type="entry name" value="ABCG_PDR_1"/>
</dbReference>
<evidence type="ECO:0000256" key="9">
    <source>
        <dbReference type="ARBA" id="ARBA00023136"/>
    </source>
</evidence>
<comment type="caution">
    <text evidence="12">The sequence shown here is derived from an EMBL/GenBank/DDBJ whole genome shotgun (WGS) entry which is preliminary data.</text>
</comment>
<dbReference type="EMBL" id="QGNW01000310">
    <property type="protein sequence ID" value="RVW77592.1"/>
    <property type="molecule type" value="Genomic_DNA"/>
</dbReference>
<evidence type="ECO:0000313" key="12">
    <source>
        <dbReference type="EMBL" id="RVW77592.1"/>
    </source>
</evidence>
<evidence type="ECO:0000259" key="11">
    <source>
        <dbReference type="PROSITE" id="PS50893"/>
    </source>
</evidence>
<evidence type="ECO:0000256" key="4">
    <source>
        <dbReference type="ARBA" id="ARBA00022692"/>
    </source>
</evidence>
<evidence type="ECO:0000313" key="13">
    <source>
        <dbReference type="Proteomes" id="UP000288805"/>
    </source>
</evidence>
<dbReference type="InterPro" id="IPR013581">
    <property type="entry name" value="PDR_assoc"/>
</dbReference>
<keyword evidence="9 10" id="KW-0472">Membrane</keyword>
<accession>A0A438GZB9</accession>
<dbReference type="InterPro" id="IPR003593">
    <property type="entry name" value="AAA+_ATPase"/>
</dbReference>
<feature type="transmembrane region" description="Helical" evidence="10">
    <location>
        <begin position="1332"/>
        <end position="1351"/>
    </location>
</feature>
<feature type="transmembrane region" description="Helical" evidence="10">
    <location>
        <begin position="656"/>
        <end position="675"/>
    </location>
</feature>
<evidence type="ECO:0000256" key="2">
    <source>
        <dbReference type="ARBA" id="ARBA00006012"/>
    </source>
</evidence>
<keyword evidence="3" id="KW-0813">Transport</keyword>
<feature type="transmembrane region" description="Helical" evidence="10">
    <location>
        <begin position="1363"/>
        <end position="1383"/>
    </location>
</feature>
<dbReference type="CDD" id="cd03232">
    <property type="entry name" value="ABCG_PDR_domain2"/>
    <property type="match status" value="1"/>
</dbReference>
<evidence type="ECO:0000256" key="8">
    <source>
        <dbReference type="ARBA" id="ARBA00022989"/>
    </source>
</evidence>
<evidence type="ECO:0000256" key="6">
    <source>
        <dbReference type="ARBA" id="ARBA00022741"/>
    </source>
</evidence>
<feature type="transmembrane region" description="Helical" evidence="10">
    <location>
        <begin position="1275"/>
        <end position="1295"/>
    </location>
</feature>